<name>A0A381ZHV4_9ZZZZ</name>
<protein>
    <recommendedName>
        <fullName evidence="8">Lysine transporter LysE</fullName>
    </recommendedName>
</protein>
<sequence>MPFETWLAYTFVTATFLLIPGPTILLVISYSLIRGRQAVFALLLGVGLGDVVAMILSFIGVGMLLQTVAIAFQFLKWIGAAYLIWLGIRMWSSTTESLELSEKTDNKVWHAIMANAFVITALNPKSIVFFLAFLPQFINSEKPFIPQSLILGSTFLVLAILSVLFYSLLASYTGQQMRLSLIHLWTNRIGGCLLIGAGGMIAFN</sequence>
<evidence type="ECO:0000256" key="3">
    <source>
        <dbReference type="ARBA" id="ARBA00022692"/>
    </source>
</evidence>
<reference evidence="7" key="1">
    <citation type="submission" date="2018-05" db="EMBL/GenBank/DDBJ databases">
        <authorList>
            <person name="Lanie J.A."/>
            <person name="Ng W.-L."/>
            <person name="Kazmierczak K.M."/>
            <person name="Andrzejewski T.M."/>
            <person name="Davidsen T.M."/>
            <person name="Wayne K.J."/>
            <person name="Tettelin H."/>
            <person name="Glass J.I."/>
            <person name="Rusch D."/>
            <person name="Podicherti R."/>
            <person name="Tsui H.-C.T."/>
            <person name="Winkler M.E."/>
        </authorList>
    </citation>
    <scope>NUCLEOTIDE SEQUENCE</scope>
</reference>
<comment type="subcellular location">
    <subcellularLocation>
        <location evidence="1">Cell membrane</location>
        <topology evidence="1">Multi-pass membrane protein</topology>
    </subcellularLocation>
</comment>
<dbReference type="PANTHER" id="PTHR30086">
    <property type="entry name" value="ARGININE EXPORTER PROTEIN ARGO"/>
    <property type="match status" value="1"/>
</dbReference>
<dbReference type="Pfam" id="PF01810">
    <property type="entry name" value="LysE"/>
    <property type="match status" value="1"/>
</dbReference>
<accession>A0A381ZHV4</accession>
<dbReference type="PANTHER" id="PTHR30086:SF20">
    <property type="entry name" value="ARGININE EXPORTER PROTEIN ARGO-RELATED"/>
    <property type="match status" value="1"/>
</dbReference>
<keyword evidence="2" id="KW-1003">Cell membrane</keyword>
<evidence type="ECO:0000313" key="7">
    <source>
        <dbReference type="EMBL" id="SVA88402.1"/>
    </source>
</evidence>
<evidence type="ECO:0000256" key="5">
    <source>
        <dbReference type="ARBA" id="ARBA00023136"/>
    </source>
</evidence>
<keyword evidence="4 6" id="KW-1133">Transmembrane helix</keyword>
<feature type="transmembrane region" description="Helical" evidence="6">
    <location>
        <begin position="144"/>
        <end position="169"/>
    </location>
</feature>
<evidence type="ECO:0000256" key="6">
    <source>
        <dbReference type="SAM" id="Phobius"/>
    </source>
</evidence>
<dbReference type="GO" id="GO:0005886">
    <property type="term" value="C:plasma membrane"/>
    <property type="evidence" value="ECO:0007669"/>
    <property type="project" value="UniProtKB-SubCell"/>
</dbReference>
<dbReference type="InterPro" id="IPR001123">
    <property type="entry name" value="LeuE-type"/>
</dbReference>
<feature type="transmembrane region" description="Helical" evidence="6">
    <location>
        <begin position="40"/>
        <end position="64"/>
    </location>
</feature>
<dbReference type="GO" id="GO:0015171">
    <property type="term" value="F:amino acid transmembrane transporter activity"/>
    <property type="evidence" value="ECO:0007669"/>
    <property type="project" value="TreeGrafter"/>
</dbReference>
<organism evidence="7">
    <name type="scientific">marine metagenome</name>
    <dbReference type="NCBI Taxonomy" id="408172"/>
    <lineage>
        <taxon>unclassified sequences</taxon>
        <taxon>metagenomes</taxon>
        <taxon>ecological metagenomes</taxon>
    </lineage>
</organism>
<keyword evidence="3 6" id="KW-0812">Transmembrane</keyword>
<feature type="transmembrane region" description="Helical" evidence="6">
    <location>
        <begin position="181"/>
        <end position="203"/>
    </location>
</feature>
<feature type="transmembrane region" description="Helical" evidence="6">
    <location>
        <begin position="70"/>
        <end position="91"/>
    </location>
</feature>
<evidence type="ECO:0000256" key="1">
    <source>
        <dbReference type="ARBA" id="ARBA00004651"/>
    </source>
</evidence>
<evidence type="ECO:0008006" key="8">
    <source>
        <dbReference type="Google" id="ProtNLM"/>
    </source>
</evidence>
<keyword evidence="5 6" id="KW-0472">Membrane</keyword>
<feature type="transmembrane region" description="Helical" evidence="6">
    <location>
        <begin position="6"/>
        <end position="28"/>
    </location>
</feature>
<evidence type="ECO:0000256" key="2">
    <source>
        <dbReference type="ARBA" id="ARBA00022475"/>
    </source>
</evidence>
<dbReference type="EMBL" id="UINC01021251">
    <property type="protein sequence ID" value="SVA88402.1"/>
    <property type="molecule type" value="Genomic_DNA"/>
</dbReference>
<proteinExistence type="predicted"/>
<evidence type="ECO:0000256" key="4">
    <source>
        <dbReference type="ARBA" id="ARBA00022989"/>
    </source>
</evidence>
<gene>
    <name evidence="7" type="ORF">METZ01_LOCUS141256</name>
</gene>
<dbReference type="PIRSF" id="PIRSF006324">
    <property type="entry name" value="LeuE"/>
    <property type="match status" value="1"/>
</dbReference>
<feature type="transmembrane region" description="Helical" evidence="6">
    <location>
        <begin position="112"/>
        <end position="138"/>
    </location>
</feature>
<dbReference type="AlphaFoldDB" id="A0A381ZHV4"/>